<dbReference type="Proteomes" id="UP000320722">
    <property type="component" value="Chromosome"/>
</dbReference>
<dbReference type="Pfam" id="PF25954">
    <property type="entry name" value="Beta-barrel_RND_2"/>
    <property type="match status" value="1"/>
</dbReference>
<sequence length="445" mass="48465">MFSVGSVQITKYTNMTKISKSQIVAIRSVSFQLRNVMWIACFAISLVGCAEPAARPEPVRPVRAIKVGDLNAIEGRAFPGRANSKDEVDLSFQVSGPLIAVPVDVGSNVKAGDIVATIDPRDFDEALESAESNLARSRANLLAMEKARPEEIKRLQAEVARADASRKQAEAEYTRTKGLYDKGATTKSELDINIARKERTAAELLSAQEALNIGLRGERKEDLDAKRAEIRALESAVEVAKNQKAYSVLKAPFDGRIAARYIDNFQTVQAKEPIVRVIDISKIEVTVQIPESLISLVPRVKKAICRFDALPNQEFTGQVTKIGLEASTTTRTYPVTVQIDQPDKPRILPGMAGTVRGVFDAGDTETALLVPPSAVFTAEDDQQACVWVVNADDEKVSRRPVKTDKLTTGGIAVVEGLKTGEWVVTAGVNSLREGQQVKLQKTESH</sequence>
<evidence type="ECO:0000313" key="6">
    <source>
        <dbReference type="EMBL" id="QDU03682.1"/>
    </source>
</evidence>
<dbReference type="Gene3D" id="2.40.30.170">
    <property type="match status" value="1"/>
</dbReference>
<accession>A0A517WEJ5</accession>
<keyword evidence="2" id="KW-0175">Coiled coil</keyword>
<dbReference type="GO" id="GO:0015562">
    <property type="term" value="F:efflux transmembrane transporter activity"/>
    <property type="evidence" value="ECO:0007669"/>
    <property type="project" value="TreeGrafter"/>
</dbReference>
<dbReference type="Gene3D" id="2.40.420.20">
    <property type="match status" value="1"/>
</dbReference>
<evidence type="ECO:0000256" key="2">
    <source>
        <dbReference type="SAM" id="Coils"/>
    </source>
</evidence>
<dbReference type="EMBL" id="CP036347">
    <property type="protein sequence ID" value="QDU03682.1"/>
    <property type="molecule type" value="Genomic_DNA"/>
</dbReference>
<dbReference type="PANTHER" id="PTHR30469:SF20">
    <property type="entry name" value="EFFLUX RND TRANSPORTER PERIPLASMIC ADAPTOR SUBUNIT"/>
    <property type="match status" value="1"/>
</dbReference>
<evidence type="ECO:0000256" key="1">
    <source>
        <dbReference type="ARBA" id="ARBA00009477"/>
    </source>
</evidence>
<feature type="domain" description="CusB-like beta-barrel" evidence="4">
    <location>
        <begin position="285"/>
        <end position="356"/>
    </location>
</feature>
<dbReference type="InterPro" id="IPR059052">
    <property type="entry name" value="HH_YbhG-like"/>
</dbReference>
<dbReference type="PANTHER" id="PTHR30469">
    <property type="entry name" value="MULTIDRUG RESISTANCE PROTEIN MDTA"/>
    <property type="match status" value="1"/>
</dbReference>
<proteinExistence type="inferred from homology"/>
<reference evidence="6 7" key="1">
    <citation type="submission" date="2019-02" db="EMBL/GenBank/DDBJ databases">
        <title>Deep-cultivation of Planctomycetes and their phenomic and genomic characterization uncovers novel biology.</title>
        <authorList>
            <person name="Wiegand S."/>
            <person name="Jogler M."/>
            <person name="Boedeker C."/>
            <person name="Pinto D."/>
            <person name="Vollmers J."/>
            <person name="Rivas-Marin E."/>
            <person name="Kohn T."/>
            <person name="Peeters S.H."/>
            <person name="Heuer A."/>
            <person name="Rast P."/>
            <person name="Oberbeckmann S."/>
            <person name="Bunk B."/>
            <person name="Jeske O."/>
            <person name="Meyerdierks A."/>
            <person name="Storesund J.E."/>
            <person name="Kallscheuer N."/>
            <person name="Luecker S."/>
            <person name="Lage O.M."/>
            <person name="Pohl T."/>
            <person name="Merkel B.J."/>
            <person name="Hornburger P."/>
            <person name="Mueller R.-W."/>
            <person name="Bruemmer F."/>
            <person name="Labrenz M."/>
            <person name="Spormann A.M."/>
            <person name="Op den Camp H."/>
            <person name="Overmann J."/>
            <person name="Amann R."/>
            <person name="Jetten M.S.M."/>
            <person name="Mascher T."/>
            <person name="Medema M.H."/>
            <person name="Devos D.P."/>
            <person name="Kaster A.-K."/>
            <person name="Ovreas L."/>
            <person name="Rohde M."/>
            <person name="Galperin M.Y."/>
            <person name="Jogler C."/>
        </authorList>
    </citation>
    <scope>NUCLEOTIDE SEQUENCE [LARGE SCALE GENOMIC DNA]</scope>
    <source>
        <strain evidence="6 7">V6</strain>
    </source>
</reference>
<evidence type="ECO:0000259" key="4">
    <source>
        <dbReference type="Pfam" id="PF25954"/>
    </source>
</evidence>
<evidence type="ECO:0000259" key="5">
    <source>
        <dbReference type="Pfam" id="PF25967"/>
    </source>
</evidence>
<dbReference type="AlphaFoldDB" id="A0A517WEJ5"/>
<dbReference type="Gene3D" id="1.10.287.470">
    <property type="entry name" value="Helix hairpin bin"/>
    <property type="match status" value="1"/>
</dbReference>
<evidence type="ECO:0000313" key="7">
    <source>
        <dbReference type="Proteomes" id="UP000320722"/>
    </source>
</evidence>
<dbReference type="InterPro" id="IPR058792">
    <property type="entry name" value="Beta-barrel_RND_2"/>
</dbReference>
<gene>
    <name evidence="6" type="primary">mdtA_3</name>
    <name evidence="6" type="ORF">V6x_34050</name>
</gene>
<dbReference type="InterPro" id="IPR058627">
    <property type="entry name" value="MdtA-like_C"/>
</dbReference>
<dbReference type="NCBIfam" id="TIGR01730">
    <property type="entry name" value="RND_mfp"/>
    <property type="match status" value="1"/>
</dbReference>
<feature type="domain" description="YbhG-like alpha-helical hairpin" evidence="3">
    <location>
        <begin position="118"/>
        <end position="240"/>
    </location>
</feature>
<dbReference type="Pfam" id="PF25967">
    <property type="entry name" value="RND-MFP_C"/>
    <property type="match status" value="1"/>
</dbReference>
<dbReference type="Gene3D" id="2.40.50.100">
    <property type="match status" value="2"/>
</dbReference>
<comment type="similarity">
    <text evidence="1">Belongs to the membrane fusion protein (MFP) (TC 8.A.1) family.</text>
</comment>
<dbReference type="GO" id="GO:1990281">
    <property type="term" value="C:efflux pump complex"/>
    <property type="evidence" value="ECO:0007669"/>
    <property type="project" value="TreeGrafter"/>
</dbReference>
<feature type="coiled-coil region" evidence="2">
    <location>
        <begin position="127"/>
        <end position="172"/>
    </location>
</feature>
<dbReference type="SUPFAM" id="SSF111369">
    <property type="entry name" value="HlyD-like secretion proteins"/>
    <property type="match status" value="2"/>
</dbReference>
<feature type="domain" description="Multidrug resistance protein MdtA-like C-terminal permuted SH3" evidence="5">
    <location>
        <begin position="367"/>
        <end position="428"/>
    </location>
</feature>
<organism evidence="6 7">
    <name type="scientific">Gimesia chilikensis</name>
    <dbReference type="NCBI Taxonomy" id="2605989"/>
    <lineage>
        <taxon>Bacteria</taxon>
        <taxon>Pseudomonadati</taxon>
        <taxon>Planctomycetota</taxon>
        <taxon>Planctomycetia</taxon>
        <taxon>Planctomycetales</taxon>
        <taxon>Planctomycetaceae</taxon>
        <taxon>Gimesia</taxon>
    </lineage>
</organism>
<dbReference type="InterPro" id="IPR006143">
    <property type="entry name" value="RND_pump_MFP"/>
</dbReference>
<protein>
    <submittedName>
        <fullName evidence="6">Multidrug resistance protein MdtA</fullName>
    </submittedName>
</protein>
<dbReference type="Pfam" id="PF25881">
    <property type="entry name" value="HH_YBHG"/>
    <property type="match status" value="1"/>
</dbReference>
<name>A0A517WEJ5_9PLAN</name>
<evidence type="ECO:0000259" key="3">
    <source>
        <dbReference type="Pfam" id="PF25881"/>
    </source>
</evidence>